<dbReference type="Proteomes" id="UP000107782">
    <property type="component" value="Genome"/>
</dbReference>
<evidence type="ECO:0000256" key="4">
    <source>
        <dbReference type="ARBA" id="ARBA00022844"/>
    </source>
</evidence>
<keyword evidence="3 9" id="KW-0167">Capsid protein</keyword>
<dbReference type="GO" id="GO:0019013">
    <property type="term" value="C:viral nucleocapsid"/>
    <property type="evidence" value="ECO:0007669"/>
    <property type="project" value="UniProtKB-KW"/>
</dbReference>
<evidence type="ECO:0000256" key="9">
    <source>
        <dbReference type="RuleBase" id="RU361245"/>
    </source>
</evidence>
<evidence type="ECO:0000256" key="1">
    <source>
        <dbReference type="ARBA" id="ARBA00007642"/>
    </source>
</evidence>
<evidence type="ECO:0000313" key="12">
    <source>
        <dbReference type="Proteomes" id="UP000107782"/>
    </source>
</evidence>
<comment type="function">
    <text evidence="9">Forms the helical nucleocapsid (NC), protecting the genome from nucleases.</text>
</comment>
<protein>
    <recommendedName>
        <fullName evidence="9">Nucleocapsid</fullName>
    </recommendedName>
    <alternativeName>
        <fullName evidence="9">Nucleocapsid protein</fullName>
    </alternativeName>
</protein>
<proteinExistence type="inferred from homology"/>
<comment type="similarity">
    <text evidence="1 9">Belongs to the paramyxoviruses nucleocapsid family.</text>
</comment>
<dbReference type="InterPro" id="IPR002021">
    <property type="entry name" value="Paramyx_ncap"/>
</dbReference>
<gene>
    <name evidence="11" type="primary">N</name>
</gene>
<keyword evidence="8 9" id="KW-0687">Ribonucleoprotein</keyword>
<dbReference type="GO" id="GO:0005198">
    <property type="term" value="F:structural molecule activity"/>
    <property type="evidence" value="ECO:0007669"/>
    <property type="project" value="InterPro"/>
</dbReference>
<feature type="region of interest" description="Disordered" evidence="10">
    <location>
        <begin position="505"/>
        <end position="525"/>
    </location>
</feature>
<evidence type="ECO:0000256" key="3">
    <source>
        <dbReference type="ARBA" id="ARBA00022561"/>
    </source>
</evidence>
<comment type="subcellular location">
    <subcellularLocation>
        <location evidence="9">Virion</location>
    </subcellularLocation>
    <subcellularLocation>
        <location evidence="9">Host cytoplasm</location>
    </subcellularLocation>
</comment>
<keyword evidence="2 9" id="KW-1139">Helical capsid protein</keyword>
<evidence type="ECO:0000256" key="7">
    <source>
        <dbReference type="ARBA" id="ARBA00023200"/>
    </source>
</evidence>
<keyword evidence="6 9" id="KW-0543">Viral nucleoprotein</keyword>
<evidence type="ECO:0000256" key="6">
    <source>
        <dbReference type="ARBA" id="ARBA00023086"/>
    </source>
</evidence>
<dbReference type="GO" id="GO:0019029">
    <property type="term" value="C:helical viral capsid"/>
    <property type="evidence" value="ECO:0007669"/>
    <property type="project" value="UniProtKB-KW"/>
</dbReference>
<dbReference type="GO" id="GO:0030430">
    <property type="term" value="C:host cell cytoplasm"/>
    <property type="evidence" value="ECO:0007669"/>
    <property type="project" value="UniProtKB-SubCell"/>
</dbReference>
<keyword evidence="5 9" id="KW-0694">RNA-binding</keyword>
<organism evidence="11 12">
    <name type="scientific">Rinderpest morbillivirus</name>
    <dbReference type="NCBI Taxonomy" id="11241"/>
    <lineage>
        <taxon>Viruses</taxon>
        <taxon>Riboviria</taxon>
        <taxon>Orthornavirae</taxon>
        <taxon>Negarnaviricota</taxon>
        <taxon>Haploviricotina</taxon>
        <taxon>Monjiviricetes</taxon>
        <taxon>Mononegavirales</taxon>
        <taxon>Paramyxoviridae</taxon>
        <taxon>Orthoparamyxovirinae</taxon>
        <taxon>Morbillivirus</taxon>
        <taxon>Morbillivirus pecoris</taxon>
    </lineage>
</organism>
<name>A0A0H5BN46_9MONO</name>
<feature type="compositionally biased region" description="Basic and acidic residues" evidence="10">
    <location>
        <begin position="433"/>
        <end position="459"/>
    </location>
</feature>
<evidence type="ECO:0000256" key="2">
    <source>
        <dbReference type="ARBA" id="ARBA00022497"/>
    </source>
</evidence>
<dbReference type="Pfam" id="PF00973">
    <property type="entry name" value="Paramyxo_ncap"/>
    <property type="match status" value="1"/>
</dbReference>
<feature type="region of interest" description="Disordered" evidence="10">
    <location>
        <begin position="422"/>
        <end position="489"/>
    </location>
</feature>
<reference evidence="11 12" key="1">
    <citation type="submission" date="2015-06" db="EMBL/GenBank/DDBJ databases">
        <title>LA-AKO; an active vaccine strain of Rinderpest.</title>
        <authorList>
            <person name="Kokuho T."/>
            <person name="Takamatsu H."/>
            <person name="Terui K."/>
            <person name="Ishiwatari Y."/>
        </authorList>
    </citation>
    <scope>NUCLEOTIDE SEQUENCE [LARGE SCALE GENOMIC DNA]</scope>
    <source>
        <strain evidence="11">LA-AKO</strain>
    </source>
</reference>
<accession>A0A0H5BN46</accession>
<comment type="subunit">
    <text evidence="9">Homomultimer; forms the nucleocapsid. Binds to the viral genomic RNA. N0 interacts with the phosphoprotein (via N-terminus); this interaction allows P to chaperon N0 to avoid N polymerization before encapsidation. Interacts as N-RNA template with the phosphoprotein (via C-terminus); this interaction positions the polymerase on the template.</text>
</comment>
<evidence type="ECO:0000256" key="10">
    <source>
        <dbReference type="SAM" id="MobiDB-lite"/>
    </source>
</evidence>
<keyword evidence="7 9" id="KW-1035">Host cytoplasm</keyword>
<evidence type="ECO:0000313" key="11">
    <source>
        <dbReference type="EMBL" id="BAR97399.1"/>
    </source>
</evidence>
<evidence type="ECO:0000256" key="5">
    <source>
        <dbReference type="ARBA" id="ARBA00022884"/>
    </source>
</evidence>
<sequence>MASLLKSLALFKKNKDKPPLAAGSGGAIRGIKHVVIVPIPGDSSITTRSRLLDCLVKMVGDPDISGPKLTGALISILSLFVESPGQLIQRITDDPDISIKLVEVVQSDKTQSGLTFASRGASMDDEADRYFTYDEPNGGEERQSYWFENREIQDIEVQDPEGFNMILATILAQIWILLAKAVTTPDTAADSELRRWVKYTQQRRVIGEFRLDKGWLDTVRNRIAEDLSLRRFMVALILDIKRTPGNKPRIAEMICDIDTYIVEAGLASFILTIKFGIETMYPALGLHEFAGELSTIESLMNLYQQMGELAPYMVILENSIQNKFSAGAYPLLWSYAMGVGVELESSMGGLNFGRSYFDPAYFRLGQEMVRRSAGKVSSNLASELGITEEEAKLVSEIAAYTGDDRNSRTSGPKQTQVSFLRTDQGGEIQHNASKKDEARVPQVRKETWASSRLDRYKEDTDNEAVSPSVKTLIDVDTTPEGDTDPLGSKKSAEAILKLQAMASILGDSTLGNDSPRTYNDKDLLS</sequence>
<keyword evidence="4 9" id="KW-0946">Virion</keyword>
<dbReference type="EMBL" id="LC057619">
    <property type="protein sequence ID" value="BAR97399.1"/>
    <property type="molecule type" value="Viral_cRNA"/>
</dbReference>
<evidence type="ECO:0000256" key="8">
    <source>
        <dbReference type="ARBA" id="ARBA00023274"/>
    </source>
</evidence>
<dbReference type="GO" id="GO:1990904">
    <property type="term" value="C:ribonucleoprotein complex"/>
    <property type="evidence" value="ECO:0007669"/>
    <property type="project" value="UniProtKB-KW"/>
</dbReference>
<dbReference type="GO" id="GO:0003723">
    <property type="term" value="F:RNA binding"/>
    <property type="evidence" value="ECO:0007669"/>
    <property type="project" value="UniProtKB-KW"/>
</dbReference>